<proteinExistence type="predicted"/>
<dbReference type="EMBL" id="JAERRG010000062">
    <property type="protein sequence ID" value="MBL1120719.1"/>
    <property type="molecule type" value="Genomic_DNA"/>
</dbReference>
<evidence type="ECO:0000313" key="2">
    <source>
        <dbReference type="EMBL" id="MBL1120719.1"/>
    </source>
</evidence>
<gene>
    <name evidence="2" type="ORF">JK364_51945</name>
</gene>
<feature type="region of interest" description="Disordered" evidence="1">
    <location>
        <begin position="1"/>
        <end position="25"/>
    </location>
</feature>
<dbReference type="Proteomes" id="UP000621510">
    <property type="component" value="Unassembled WGS sequence"/>
</dbReference>
<comment type="caution">
    <text evidence="2">The sequence shown here is derived from an EMBL/GenBank/DDBJ whole genome shotgun (WGS) entry which is preliminary data.</text>
</comment>
<evidence type="ECO:0000313" key="3">
    <source>
        <dbReference type="Proteomes" id="UP000621510"/>
    </source>
</evidence>
<keyword evidence="3" id="KW-1185">Reference proteome</keyword>
<accession>A0ABS1Q830</accession>
<organism evidence="2 3">
    <name type="scientific">Streptomyces endocoffeicus</name>
    <dbReference type="NCBI Taxonomy" id="2898945"/>
    <lineage>
        <taxon>Bacteria</taxon>
        <taxon>Bacillati</taxon>
        <taxon>Actinomycetota</taxon>
        <taxon>Actinomycetes</taxon>
        <taxon>Kitasatosporales</taxon>
        <taxon>Streptomycetaceae</taxon>
        <taxon>Streptomyces</taxon>
    </lineage>
</organism>
<dbReference type="RefSeq" id="WP_201858476.1">
    <property type="nucleotide sequence ID" value="NZ_JAERRG010000062.1"/>
</dbReference>
<reference evidence="2 3" key="1">
    <citation type="submission" date="2021-01" db="EMBL/GenBank/DDBJ databases">
        <title>WGS of actinomycetes isolated from Thailand.</title>
        <authorList>
            <person name="Thawai C."/>
        </authorList>
    </citation>
    <scope>NUCLEOTIDE SEQUENCE [LARGE SCALE GENOMIC DNA]</scope>
    <source>
        <strain evidence="2 3">CA3R110</strain>
    </source>
</reference>
<name>A0ABS1Q830_9ACTN</name>
<protein>
    <submittedName>
        <fullName evidence="2">Uncharacterized protein</fullName>
    </submittedName>
</protein>
<evidence type="ECO:0000256" key="1">
    <source>
        <dbReference type="SAM" id="MobiDB-lite"/>
    </source>
</evidence>
<sequence>MEALRTFLEHHPDQLMPPPYESERPPYRAERRYLQAVAHQLGPDVDVDDTLAGRGVTEFLVSLMLE</sequence>